<dbReference type="Proteomes" id="UP000756132">
    <property type="component" value="Chromosome 11"/>
</dbReference>
<protein>
    <submittedName>
        <fullName evidence="3">4,4'-diaponeurosporen-aldehyde dehydrogenase</fullName>
    </submittedName>
</protein>
<evidence type="ECO:0000313" key="4">
    <source>
        <dbReference type="Proteomes" id="UP000756132"/>
    </source>
</evidence>
<feature type="transmembrane region" description="Helical" evidence="1">
    <location>
        <begin position="449"/>
        <end position="472"/>
    </location>
</feature>
<keyword evidence="4" id="KW-1185">Reference proteome</keyword>
<dbReference type="OrthoDB" id="5596991at2759"/>
<dbReference type="InterPro" id="IPR016161">
    <property type="entry name" value="Ald_DH/histidinol_DH"/>
</dbReference>
<dbReference type="PANTHER" id="PTHR43111:SF1">
    <property type="entry name" value="ALDEHYDE DEHYDROGENASE B-RELATED"/>
    <property type="match status" value="1"/>
</dbReference>
<dbReference type="Pfam" id="PF00171">
    <property type="entry name" value="Aldedh"/>
    <property type="match status" value="1"/>
</dbReference>
<dbReference type="AlphaFoldDB" id="A0A9Q8PJE1"/>
<sequence>MTSNFDRVRAAAIDGRLHNIYHRQVQLERLCAALISNISNIQEAIATDYGHTPAEIAVEYHLAISAVKKCYAELKPKEAHQQEYLIANGTDAPENRVPAGIVYIEPTSHAMLYSVVVPLASALAAGNCVILLLENNLRAVPSLLRKLLTSALDADVFAVAASPVKDVLILDHAICVLQNGVEQVPRQNQLTHRSSRSVVAVVDRTADLRLAAHDLVAARFSFGGRSPYAPDCVLVNEFAKKDFLEAVASECASLSTSVEGNMRKTTSRSRVGEQLETLRKAHSSLGVVLQDLDFAVVDTADRDSLLSQRTDASIMVIHSIKSLDDAIDLVGSSTEDSCLAAYHFGNPATGQYLAQFIASETAYINHIPRELLVGPVVPSGLGLIATERDPTKLFSLRRPAFITPATGSKALADVLGGQSPRLLLEDATTPLAEFKRHPAGGVGFFEQGFLINAGIIVSIFLTVSVAGSVWSWRHCRAM</sequence>
<keyword evidence="1" id="KW-0472">Membrane</keyword>
<evidence type="ECO:0000256" key="1">
    <source>
        <dbReference type="SAM" id="Phobius"/>
    </source>
</evidence>
<dbReference type="GeneID" id="71992455"/>
<feature type="domain" description="Aldehyde dehydrogenase" evidence="2">
    <location>
        <begin position="19"/>
        <end position="160"/>
    </location>
</feature>
<dbReference type="SUPFAM" id="SSF53720">
    <property type="entry name" value="ALDH-like"/>
    <property type="match status" value="1"/>
</dbReference>
<name>A0A9Q8PJE1_PASFU</name>
<accession>A0A9Q8PJE1</accession>
<dbReference type="EMBL" id="CP090173">
    <property type="protein sequence ID" value="UJO23492.1"/>
    <property type="molecule type" value="Genomic_DNA"/>
</dbReference>
<keyword evidence="1" id="KW-0812">Transmembrane</keyword>
<proteinExistence type="predicted"/>
<dbReference type="RefSeq" id="XP_047767858.1">
    <property type="nucleotide sequence ID" value="XM_047911725.1"/>
</dbReference>
<dbReference type="PANTHER" id="PTHR43111">
    <property type="entry name" value="ALDEHYDE DEHYDROGENASE B-RELATED"/>
    <property type="match status" value="1"/>
</dbReference>
<reference evidence="3" key="1">
    <citation type="submission" date="2021-12" db="EMBL/GenBank/DDBJ databases">
        <authorList>
            <person name="Zaccaron A."/>
            <person name="Stergiopoulos I."/>
        </authorList>
    </citation>
    <scope>NUCLEOTIDE SEQUENCE</scope>
    <source>
        <strain evidence="3">Race5_Kim</strain>
    </source>
</reference>
<dbReference type="InterPro" id="IPR016162">
    <property type="entry name" value="Ald_DH_N"/>
</dbReference>
<organism evidence="3 4">
    <name type="scientific">Passalora fulva</name>
    <name type="common">Tomato leaf mold</name>
    <name type="synonym">Cladosporium fulvum</name>
    <dbReference type="NCBI Taxonomy" id="5499"/>
    <lineage>
        <taxon>Eukaryota</taxon>
        <taxon>Fungi</taxon>
        <taxon>Dikarya</taxon>
        <taxon>Ascomycota</taxon>
        <taxon>Pezizomycotina</taxon>
        <taxon>Dothideomycetes</taxon>
        <taxon>Dothideomycetidae</taxon>
        <taxon>Mycosphaerellales</taxon>
        <taxon>Mycosphaerellaceae</taxon>
        <taxon>Fulvia</taxon>
    </lineage>
</organism>
<gene>
    <name evidence="3" type="ORF">CLAFUR5_12577</name>
</gene>
<dbReference type="Gene3D" id="3.40.309.10">
    <property type="entry name" value="Aldehyde Dehydrogenase, Chain A, domain 2"/>
    <property type="match status" value="1"/>
</dbReference>
<evidence type="ECO:0000313" key="3">
    <source>
        <dbReference type="EMBL" id="UJO23492.1"/>
    </source>
</evidence>
<dbReference type="Gene3D" id="3.40.605.10">
    <property type="entry name" value="Aldehyde Dehydrogenase, Chain A, domain 1"/>
    <property type="match status" value="1"/>
</dbReference>
<dbReference type="KEGG" id="ffu:CLAFUR5_12577"/>
<evidence type="ECO:0000259" key="2">
    <source>
        <dbReference type="Pfam" id="PF00171"/>
    </source>
</evidence>
<dbReference type="InterPro" id="IPR015590">
    <property type="entry name" value="Aldehyde_DH_dom"/>
</dbReference>
<keyword evidence="1" id="KW-1133">Transmembrane helix</keyword>
<reference evidence="3" key="2">
    <citation type="journal article" date="2022" name="Microb. Genom.">
        <title>A chromosome-scale genome assembly of the tomato pathogen Cladosporium fulvum reveals a compartmentalized genome architecture and the presence of a dispensable chromosome.</title>
        <authorList>
            <person name="Zaccaron A.Z."/>
            <person name="Chen L.H."/>
            <person name="Samaras A."/>
            <person name="Stergiopoulos I."/>
        </authorList>
    </citation>
    <scope>NUCLEOTIDE SEQUENCE</scope>
    <source>
        <strain evidence="3">Race5_Kim</strain>
    </source>
</reference>
<dbReference type="InterPro" id="IPR016163">
    <property type="entry name" value="Ald_DH_C"/>
</dbReference>
<dbReference type="GO" id="GO:0016620">
    <property type="term" value="F:oxidoreductase activity, acting on the aldehyde or oxo group of donors, NAD or NADP as acceptor"/>
    <property type="evidence" value="ECO:0007669"/>
    <property type="project" value="InterPro"/>
</dbReference>